<dbReference type="AlphaFoldDB" id="A0A1L8TI67"/>
<reference evidence="2 3" key="1">
    <citation type="submission" date="2014-12" db="EMBL/GenBank/DDBJ databases">
        <title>Draft genome sequences of 29 type strains of Enterococci.</title>
        <authorList>
            <person name="Zhong Z."/>
            <person name="Sun Z."/>
            <person name="Liu W."/>
            <person name="Zhang W."/>
            <person name="Zhang H."/>
        </authorList>
    </citation>
    <scope>NUCLEOTIDE SEQUENCE [LARGE SCALE GENOMIC DNA]</scope>
    <source>
        <strain evidence="2 3">DSM 17122</strain>
    </source>
</reference>
<dbReference type="STRING" id="249189.RV04_GL000617"/>
<dbReference type="InterPro" id="IPR051916">
    <property type="entry name" value="GPI-anchor_lipid_remodeler"/>
</dbReference>
<dbReference type="PANTHER" id="PTHR14859">
    <property type="entry name" value="CALCOFLUOR WHITE HYPERSENSITIVE PROTEIN PRECURSOR"/>
    <property type="match status" value="1"/>
</dbReference>
<dbReference type="GO" id="GO:0006506">
    <property type="term" value="P:GPI anchor biosynthetic process"/>
    <property type="evidence" value="ECO:0007669"/>
    <property type="project" value="TreeGrafter"/>
</dbReference>
<proteinExistence type="predicted"/>
<keyword evidence="3" id="KW-1185">Reference proteome</keyword>
<protein>
    <recommendedName>
        <fullName evidence="4">Hydrolase</fullName>
    </recommendedName>
</protein>
<comment type="caution">
    <text evidence="2">The sequence shown here is derived from an EMBL/GenBank/DDBJ whole genome shotgun (WGS) entry which is preliminary data.</text>
</comment>
<accession>A0A1L8TI67</accession>
<feature type="transmembrane region" description="Helical" evidence="1">
    <location>
        <begin position="12"/>
        <end position="36"/>
    </location>
</feature>
<evidence type="ECO:0000313" key="3">
    <source>
        <dbReference type="Proteomes" id="UP000182077"/>
    </source>
</evidence>
<evidence type="ECO:0000256" key="1">
    <source>
        <dbReference type="SAM" id="Phobius"/>
    </source>
</evidence>
<dbReference type="Gene3D" id="3.60.10.10">
    <property type="entry name" value="Endonuclease/exonuclease/phosphatase"/>
    <property type="match status" value="1"/>
</dbReference>
<gene>
    <name evidence="2" type="ORF">RV04_GL000617</name>
</gene>
<dbReference type="GO" id="GO:0016020">
    <property type="term" value="C:membrane"/>
    <property type="evidence" value="ECO:0007669"/>
    <property type="project" value="GOC"/>
</dbReference>
<organism evidence="2 3">
    <name type="scientific">Enterococcus hermanniensis</name>
    <dbReference type="NCBI Taxonomy" id="249189"/>
    <lineage>
        <taxon>Bacteria</taxon>
        <taxon>Bacillati</taxon>
        <taxon>Bacillota</taxon>
        <taxon>Bacilli</taxon>
        <taxon>Lactobacillales</taxon>
        <taxon>Enterococcaceae</taxon>
        <taxon>Enterococcus</taxon>
    </lineage>
</organism>
<dbReference type="EMBL" id="JXKQ01000012">
    <property type="protein sequence ID" value="OJG44019.1"/>
    <property type="molecule type" value="Genomic_DNA"/>
</dbReference>
<name>A0A1L8TI67_9ENTE</name>
<keyword evidence="1" id="KW-0812">Transmembrane</keyword>
<evidence type="ECO:0008006" key="4">
    <source>
        <dbReference type="Google" id="ProtNLM"/>
    </source>
</evidence>
<dbReference type="Proteomes" id="UP000182077">
    <property type="component" value="Unassembled WGS sequence"/>
</dbReference>
<dbReference type="SUPFAM" id="SSF56219">
    <property type="entry name" value="DNase I-like"/>
    <property type="match status" value="1"/>
</dbReference>
<evidence type="ECO:0000313" key="2">
    <source>
        <dbReference type="EMBL" id="OJG44019.1"/>
    </source>
</evidence>
<dbReference type="PANTHER" id="PTHR14859:SF1">
    <property type="entry name" value="PGAP2-INTERACTING PROTEIN"/>
    <property type="match status" value="1"/>
</dbReference>
<dbReference type="InterPro" id="IPR036691">
    <property type="entry name" value="Endo/exonu/phosph_ase_sf"/>
</dbReference>
<sequence>MMALGGKTMKKGLKIILACLLVLVLIVGGYLFYLFISYDRLPDDLTLKPDNQNQTTLKTQKKYRAMSHNIGYGSYPPSYSFFMDGGDYSRAYNQETVKENMQGIVKTTKELEPTLAFYQEVDQDGDRSQHVDEVAWLKTHLNSYNSLYGQNYDSAYLFYPFDQPIGKASSGLVTLSKAEITSSKRYSLPIETNFNKFFDLDRAFTVSRIPVANNREFIAINTHLSAFTKDRSIQTAQLKKIFTVMESEYKKGNYVMVAGDYNHDVLGNSPDVFHTSKKRETWTHPFPKDELPEGFQIPVGNLAEEKIPSARALNEPYQKNKTMTTLIDGFILSDNITVDDVHVKNMAFRYSDHNPIYLDFRLNQ</sequence>
<keyword evidence="1" id="KW-1133">Transmembrane helix</keyword>
<keyword evidence="1" id="KW-0472">Membrane</keyword>